<proteinExistence type="predicted"/>
<feature type="non-terminal residue" evidence="2">
    <location>
        <position position="1"/>
    </location>
</feature>
<keyword evidence="1" id="KW-0472">Membrane</keyword>
<name>A0A0L0F0V9_9EUKA</name>
<feature type="transmembrane region" description="Helical" evidence="1">
    <location>
        <begin position="18"/>
        <end position="44"/>
    </location>
</feature>
<dbReference type="RefSeq" id="XP_014144188.1">
    <property type="nucleotide sequence ID" value="XM_014288713.1"/>
</dbReference>
<evidence type="ECO:0000256" key="1">
    <source>
        <dbReference type="SAM" id="Phobius"/>
    </source>
</evidence>
<keyword evidence="3" id="KW-1185">Reference proteome</keyword>
<dbReference type="GeneID" id="25917693"/>
<dbReference type="Proteomes" id="UP000054560">
    <property type="component" value="Unassembled WGS sequence"/>
</dbReference>
<keyword evidence="1" id="KW-0812">Transmembrane</keyword>
<protein>
    <submittedName>
        <fullName evidence="2">Uncharacterized protein</fullName>
    </submittedName>
</protein>
<accession>A0A0L0F0V9</accession>
<gene>
    <name evidence="2" type="ORF">SARC_17189</name>
</gene>
<dbReference type="EMBL" id="KQ251590">
    <property type="protein sequence ID" value="KNC70286.1"/>
    <property type="molecule type" value="Genomic_DNA"/>
</dbReference>
<sequence>DTIRFPLPWEEYTEQEQYILLGTGFMVIFSTFWCCCCCCCAFCVRKLRGGTKKKTTEKTDIYNS</sequence>
<evidence type="ECO:0000313" key="2">
    <source>
        <dbReference type="EMBL" id="KNC70286.1"/>
    </source>
</evidence>
<evidence type="ECO:0000313" key="3">
    <source>
        <dbReference type="Proteomes" id="UP000054560"/>
    </source>
</evidence>
<organism evidence="2 3">
    <name type="scientific">Sphaeroforma arctica JP610</name>
    <dbReference type="NCBI Taxonomy" id="667725"/>
    <lineage>
        <taxon>Eukaryota</taxon>
        <taxon>Ichthyosporea</taxon>
        <taxon>Ichthyophonida</taxon>
        <taxon>Sphaeroforma</taxon>
    </lineage>
</organism>
<reference evidence="2 3" key="1">
    <citation type="submission" date="2011-02" db="EMBL/GenBank/DDBJ databases">
        <title>The Genome Sequence of Sphaeroforma arctica JP610.</title>
        <authorList>
            <consortium name="The Broad Institute Genome Sequencing Platform"/>
            <person name="Russ C."/>
            <person name="Cuomo C."/>
            <person name="Young S.K."/>
            <person name="Zeng Q."/>
            <person name="Gargeya S."/>
            <person name="Alvarado L."/>
            <person name="Berlin A."/>
            <person name="Chapman S.B."/>
            <person name="Chen Z."/>
            <person name="Freedman E."/>
            <person name="Gellesch M."/>
            <person name="Goldberg J."/>
            <person name="Griggs A."/>
            <person name="Gujja S."/>
            <person name="Heilman E."/>
            <person name="Heiman D."/>
            <person name="Howarth C."/>
            <person name="Mehta T."/>
            <person name="Neiman D."/>
            <person name="Pearson M."/>
            <person name="Roberts A."/>
            <person name="Saif S."/>
            <person name="Shea T."/>
            <person name="Shenoy N."/>
            <person name="Sisk P."/>
            <person name="Stolte C."/>
            <person name="Sykes S."/>
            <person name="White J."/>
            <person name="Yandava C."/>
            <person name="Burger G."/>
            <person name="Gray M.W."/>
            <person name="Holland P.W.H."/>
            <person name="King N."/>
            <person name="Lang F.B.F."/>
            <person name="Roger A.J."/>
            <person name="Ruiz-Trillo I."/>
            <person name="Haas B."/>
            <person name="Nusbaum C."/>
            <person name="Birren B."/>
        </authorList>
    </citation>
    <scope>NUCLEOTIDE SEQUENCE [LARGE SCALE GENOMIC DNA]</scope>
    <source>
        <strain evidence="2 3">JP610</strain>
    </source>
</reference>
<keyword evidence="1" id="KW-1133">Transmembrane helix</keyword>
<dbReference type="AlphaFoldDB" id="A0A0L0F0V9"/>